<dbReference type="Proteomes" id="UP000521872">
    <property type="component" value="Unassembled WGS sequence"/>
</dbReference>
<dbReference type="AlphaFoldDB" id="A0A8H4QMA7"/>
<proteinExistence type="predicted"/>
<accession>A0A8H4QMA7</accession>
<name>A0A8H4QMA7_9AGAR</name>
<dbReference type="EMBL" id="JAACJL010000045">
    <property type="protein sequence ID" value="KAF4613757.1"/>
    <property type="molecule type" value="Genomic_DNA"/>
</dbReference>
<dbReference type="OrthoDB" id="3053904at2759"/>
<evidence type="ECO:0000313" key="2">
    <source>
        <dbReference type="Proteomes" id="UP000521872"/>
    </source>
</evidence>
<comment type="caution">
    <text evidence="1">The sequence shown here is derived from an EMBL/GenBank/DDBJ whole genome shotgun (WGS) entry which is preliminary data.</text>
</comment>
<gene>
    <name evidence="1" type="ORF">D9613_007599</name>
</gene>
<keyword evidence="2" id="KW-1185">Reference proteome</keyword>
<reference evidence="1 2" key="1">
    <citation type="submission" date="2019-12" db="EMBL/GenBank/DDBJ databases">
        <authorList>
            <person name="Floudas D."/>
            <person name="Bentzer J."/>
            <person name="Ahren D."/>
            <person name="Johansson T."/>
            <person name="Persson P."/>
            <person name="Tunlid A."/>
        </authorList>
    </citation>
    <scope>NUCLEOTIDE SEQUENCE [LARGE SCALE GENOMIC DNA]</scope>
    <source>
        <strain evidence="1 2">CBS 102.39</strain>
    </source>
</reference>
<protein>
    <submittedName>
        <fullName evidence="1">Uncharacterized protein</fullName>
    </submittedName>
</protein>
<organism evidence="1 2">
    <name type="scientific">Agrocybe pediades</name>
    <dbReference type="NCBI Taxonomy" id="84607"/>
    <lineage>
        <taxon>Eukaryota</taxon>
        <taxon>Fungi</taxon>
        <taxon>Dikarya</taxon>
        <taxon>Basidiomycota</taxon>
        <taxon>Agaricomycotina</taxon>
        <taxon>Agaricomycetes</taxon>
        <taxon>Agaricomycetidae</taxon>
        <taxon>Agaricales</taxon>
        <taxon>Agaricineae</taxon>
        <taxon>Strophariaceae</taxon>
        <taxon>Agrocybe</taxon>
    </lineage>
</organism>
<evidence type="ECO:0000313" key="1">
    <source>
        <dbReference type="EMBL" id="KAF4613757.1"/>
    </source>
</evidence>
<sequence length="120" mass="13966">MFPVKSEPTEVKLEQGLEAMKEEKLEELEIPVFGRIPVVVAGFNERGNKFCTHAFDKTVYHYQNSNGSMFYCNPDRSTFYWDPIQGYSRYTTPDKKEFTILNPQPEQLSRLCFQCDGSHI</sequence>